<dbReference type="InterPro" id="IPR032466">
    <property type="entry name" value="Metal_Hydrolase"/>
</dbReference>
<dbReference type="Proteomes" id="UP000425960">
    <property type="component" value="Chromosome"/>
</dbReference>
<dbReference type="InterPro" id="IPR011059">
    <property type="entry name" value="Metal-dep_hydrolase_composite"/>
</dbReference>
<dbReference type="EMBL" id="AP021876">
    <property type="protein sequence ID" value="BBO80312.1"/>
    <property type="molecule type" value="Genomic_DNA"/>
</dbReference>
<feature type="domain" description="Amidohydrolase-related" evidence="1">
    <location>
        <begin position="57"/>
        <end position="377"/>
    </location>
</feature>
<protein>
    <submittedName>
        <fullName evidence="2">Amidohydrolase</fullName>
    </submittedName>
</protein>
<proteinExistence type="predicted"/>
<dbReference type="PANTHER" id="PTHR43135:SF3">
    <property type="entry name" value="ALPHA-D-RIBOSE 1-METHYLPHOSPHONATE 5-TRIPHOSPHATE DIPHOSPHATASE"/>
    <property type="match status" value="1"/>
</dbReference>
<reference evidence="2 3" key="1">
    <citation type="submission" date="2019-11" db="EMBL/GenBank/DDBJ databases">
        <title>Comparative genomics of hydrocarbon-degrading Desulfosarcina strains.</title>
        <authorList>
            <person name="Watanabe M."/>
            <person name="Kojima H."/>
            <person name="Fukui M."/>
        </authorList>
    </citation>
    <scope>NUCLEOTIDE SEQUENCE [LARGE SCALE GENOMIC DNA]</scope>
    <source>
        <strain evidence="2 3">28bB2T</strain>
    </source>
</reference>
<dbReference type="InterPro" id="IPR006680">
    <property type="entry name" value="Amidohydro-rel"/>
</dbReference>
<dbReference type="Gene3D" id="2.30.40.10">
    <property type="entry name" value="Urease, subunit C, domain 1"/>
    <property type="match status" value="1"/>
</dbReference>
<dbReference type="Gene3D" id="3.30.110.90">
    <property type="entry name" value="Amidohydrolase"/>
    <property type="match status" value="1"/>
</dbReference>
<evidence type="ECO:0000259" key="1">
    <source>
        <dbReference type="Pfam" id="PF01979"/>
    </source>
</evidence>
<evidence type="ECO:0000313" key="3">
    <source>
        <dbReference type="Proteomes" id="UP000425960"/>
    </source>
</evidence>
<sequence length="405" mass="43585">MISRKSAYRVGWLIDGSGQPALEDRVMVVEEGRFQSILDVRAPLPPDIAVVDLSDCTVFPALVDSHVHLVMSGSTDPVVRKTQLESSHTDLDQRSVIARHLDQHLACGVLAVRDGGDQNGDSLKYKCRRPSTVTIAAPGRARNAPGRYGKLIGIPVPPGTSLAESLFSAGHQRDHVKLVNSGLNSLTQFGVETSPQFTTEELKATVVAARTHGLPTMVHANGHLPVQLAVEAGCTSIEHGFFMGHENMQRMADRGVVWVPTAVTMKAYQDYLQTQGHRSDASFADVSRKNLEHQLEQIRAARQLGVILAVGTDAGSPGVHHGLAMKTEIQLFIDAGLNVEEAIQCATLNGARLMGLSDRGAIATGMRADFLAVRTPPQTVPEALHQLVYRVVDGRPLDSCTGGNN</sequence>
<dbReference type="Gene3D" id="1.20.58.520">
    <property type="entry name" value="Amidohydrolase"/>
    <property type="match status" value="1"/>
</dbReference>
<dbReference type="SUPFAM" id="SSF51338">
    <property type="entry name" value="Composite domain of metallo-dependent hydrolases"/>
    <property type="match status" value="1"/>
</dbReference>
<dbReference type="GO" id="GO:0016810">
    <property type="term" value="F:hydrolase activity, acting on carbon-nitrogen (but not peptide) bonds"/>
    <property type="evidence" value="ECO:0007669"/>
    <property type="project" value="InterPro"/>
</dbReference>
<evidence type="ECO:0000313" key="2">
    <source>
        <dbReference type="EMBL" id="BBO80312.1"/>
    </source>
</evidence>
<name>A0A5K7ZE46_9BACT</name>
<dbReference type="PANTHER" id="PTHR43135">
    <property type="entry name" value="ALPHA-D-RIBOSE 1-METHYLPHOSPHONATE 5-TRIPHOSPHATE DIPHOSPHATASE"/>
    <property type="match status" value="1"/>
</dbReference>
<dbReference type="KEGG" id="dov:DSCO28_08780"/>
<dbReference type="RefSeq" id="WP_173179055.1">
    <property type="nucleotide sequence ID" value="NZ_AP021876.1"/>
</dbReference>
<dbReference type="Pfam" id="PF01979">
    <property type="entry name" value="Amidohydro_1"/>
    <property type="match status" value="1"/>
</dbReference>
<dbReference type="InterPro" id="IPR051781">
    <property type="entry name" value="Metallo-dep_Hydrolase"/>
</dbReference>
<dbReference type="SUPFAM" id="SSF51556">
    <property type="entry name" value="Metallo-dependent hydrolases"/>
    <property type="match status" value="1"/>
</dbReference>
<accession>A0A5K7ZE46</accession>
<dbReference type="AlphaFoldDB" id="A0A5K7ZE46"/>
<keyword evidence="2" id="KW-0378">Hydrolase</keyword>
<dbReference type="Gene3D" id="3.40.50.10910">
    <property type="entry name" value="Amidohydrolase"/>
    <property type="match status" value="1"/>
</dbReference>
<organism evidence="2 3">
    <name type="scientific">Desulfosarcina ovata subsp. sediminis</name>
    <dbReference type="NCBI Taxonomy" id="885957"/>
    <lineage>
        <taxon>Bacteria</taxon>
        <taxon>Pseudomonadati</taxon>
        <taxon>Thermodesulfobacteriota</taxon>
        <taxon>Desulfobacteria</taxon>
        <taxon>Desulfobacterales</taxon>
        <taxon>Desulfosarcinaceae</taxon>
        <taxon>Desulfosarcina</taxon>
    </lineage>
</organism>
<gene>
    <name evidence="2" type="ORF">DSCO28_08780</name>
</gene>